<dbReference type="Proteomes" id="UP000215441">
    <property type="component" value="Unassembled WGS sequence"/>
</dbReference>
<sequence length="76" mass="8223">MKYLVLFLVLAVAIGIWRSRRAPDDAVPKPSSPSPRALPQDMLACAHCGVHIPQAEAVMLGNQAYCSTEHRQLGPA</sequence>
<evidence type="ECO:0000313" key="1">
    <source>
        <dbReference type="EMBL" id="OYD48458.1"/>
    </source>
</evidence>
<name>A0A235EHC5_9BURK</name>
<dbReference type="RefSeq" id="WP_094291457.1">
    <property type="nucleotide sequence ID" value="NZ_JAMXHW010000008.1"/>
</dbReference>
<keyword evidence="2" id="KW-1185">Reference proteome</keyword>
<comment type="caution">
    <text evidence="1">The sequence shown here is derived from an EMBL/GenBank/DDBJ whole genome shotgun (WGS) entry which is preliminary data.</text>
</comment>
<gene>
    <name evidence="1" type="ORF">CBY09_20775</name>
</gene>
<accession>A0A235EHC5</accession>
<dbReference type="NCBIfam" id="NF041023">
    <property type="entry name" value="PP0621_fam"/>
    <property type="match status" value="1"/>
</dbReference>
<evidence type="ECO:0008006" key="3">
    <source>
        <dbReference type="Google" id="ProtNLM"/>
    </source>
</evidence>
<organism evidence="1 2">
    <name type="scientific">Acidovorax kalamii</name>
    <dbReference type="NCBI Taxonomy" id="2004485"/>
    <lineage>
        <taxon>Bacteria</taxon>
        <taxon>Pseudomonadati</taxon>
        <taxon>Pseudomonadota</taxon>
        <taxon>Betaproteobacteria</taxon>
        <taxon>Burkholderiales</taxon>
        <taxon>Comamonadaceae</taxon>
        <taxon>Acidovorax</taxon>
    </lineage>
</organism>
<protein>
    <recommendedName>
        <fullName evidence="3">Deaminase</fullName>
    </recommendedName>
</protein>
<reference evidence="1 2" key="1">
    <citation type="submission" date="2017-07" db="EMBL/GenBank/DDBJ databases">
        <title>Acidovorax KNDSW TSA 6 genome sequence and assembly.</title>
        <authorList>
            <person name="Mayilraj S."/>
        </authorList>
    </citation>
    <scope>NUCLEOTIDE SEQUENCE [LARGE SCALE GENOMIC DNA]</scope>
    <source>
        <strain evidence="1 2">KNDSW-TSA6</strain>
    </source>
</reference>
<proteinExistence type="predicted"/>
<dbReference type="AlphaFoldDB" id="A0A235EHC5"/>
<dbReference type="EMBL" id="NOIG01000012">
    <property type="protein sequence ID" value="OYD48458.1"/>
    <property type="molecule type" value="Genomic_DNA"/>
</dbReference>
<dbReference type="InterPro" id="IPR049708">
    <property type="entry name" value="PP0621-like"/>
</dbReference>
<dbReference type="OrthoDB" id="9814432at2"/>
<evidence type="ECO:0000313" key="2">
    <source>
        <dbReference type="Proteomes" id="UP000215441"/>
    </source>
</evidence>